<dbReference type="InterPro" id="IPR046849">
    <property type="entry name" value="E2_motif"/>
</dbReference>
<dbReference type="GO" id="GO:0009451">
    <property type="term" value="P:RNA modification"/>
    <property type="evidence" value="ECO:0007669"/>
    <property type="project" value="InterPro"/>
</dbReference>
<dbReference type="FunFam" id="1.25.40.10:FF:000333">
    <property type="entry name" value="Pentatricopeptide repeat-containing protein"/>
    <property type="match status" value="1"/>
</dbReference>
<sequence>MILQFRSTATSPLILTPSKHDRFCSQPSTELKFKNPNLSLLELCTSMDELKQLHAQLILSGHAHQTLPLSRLIAFTALHPHGDLGYARLLFDRRSEDPNIFIWSTMIRAYSNSTFPELGIEFYVLMLQNGVVPENFTIPFVLNACAEVSAGKEGRMVHGQALKLGLYSNEFVQNGLVKLYLSAGDFGSAHLLFDGFSEPSEVAWNMLIDGYGKIGEVEFAHQLFVKMPQSGIIAMNSILAAYVRLGDLDVAQMLFDDMPRRDITSWNTLIDGYFLNGEFKKALEVFHHMLMEKIKPDKVTLALVLSSCGELGAIEQGRWIHNYIKVNEMEINVYIGTSLIHMYAKSGFIEYAYKVFNEMSKRDALVWNVMIGSLAMHGLAAQSLDLFARMDLEGVVPNELTFLGVLSACSHVGLVSEGLKQFNSMTGDYNIEATDKHYACMVDLFGRAGMFEEATEFIDRMPRKPNPSVWGALLSACKIHGKKELGAAAGKHLIELDPQGDGRYVLVSNLYAASGNWTKASEIRRLMMQKGIKKTPGCSLIEVDGFVHEFLVGDRNHPRTEEIYSMMAMLTKEMKSLGRKDE</sequence>
<reference evidence="4" key="1">
    <citation type="journal article" date="2023" name="Plant J.">
        <title>The genome of the king protea, Protea cynaroides.</title>
        <authorList>
            <person name="Chang J."/>
            <person name="Duong T.A."/>
            <person name="Schoeman C."/>
            <person name="Ma X."/>
            <person name="Roodt D."/>
            <person name="Barker N."/>
            <person name="Li Z."/>
            <person name="Van de Peer Y."/>
            <person name="Mizrachi E."/>
        </authorList>
    </citation>
    <scope>NUCLEOTIDE SEQUENCE</scope>
    <source>
        <tissue evidence="4">Young leaves</tissue>
    </source>
</reference>
<dbReference type="InterPro" id="IPR011990">
    <property type="entry name" value="TPR-like_helical_dom_sf"/>
</dbReference>
<evidence type="ECO:0000256" key="2">
    <source>
        <dbReference type="ARBA" id="ARBA00022737"/>
    </source>
</evidence>
<evidence type="ECO:0000256" key="3">
    <source>
        <dbReference type="PROSITE-ProRule" id="PRU00708"/>
    </source>
</evidence>
<protein>
    <recommendedName>
        <fullName evidence="6">Pentatricopeptide repeat-containing protein</fullName>
    </recommendedName>
</protein>
<accession>A0A9Q0QQW1</accession>
<feature type="repeat" description="PPR" evidence="3">
    <location>
        <begin position="332"/>
        <end position="362"/>
    </location>
</feature>
<name>A0A9Q0QQW1_9MAGN</name>
<dbReference type="Pfam" id="PF13041">
    <property type="entry name" value="PPR_2"/>
    <property type="match status" value="1"/>
</dbReference>
<dbReference type="Pfam" id="PF20431">
    <property type="entry name" value="E_motif"/>
    <property type="match status" value="1"/>
</dbReference>
<evidence type="ECO:0000313" key="4">
    <source>
        <dbReference type="EMBL" id="KAJ4968550.1"/>
    </source>
</evidence>
<evidence type="ECO:0008006" key="6">
    <source>
        <dbReference type="Google" id="ProtNLM"/>
    </source>
</evidence>
<comment type="caution">
    <text evidence="4">The sequence shown here is derived from an EMBL/GenBank/DDBJ whole genome shotgun (WGS) entry which is preliminary data.</text>
</comment>
<feature type="repeat" description="PPR" evidence="3">
    <location>
        <begin position="200"/>
        <end position="234"/>
    </location>
</feature>
<feature type="repeat" description="PPR" evidence="3">
    <location>
        <begin position="99"/>
        <end position="133"/>
    </location>
</feature>
<organism evidence="4 5">
    <name type="scientific">Protea cynaroides</name>
    <dbReference type="NCBI Taxonomy" id="273540"/>
    <lineage>
        <taxon>Eukaryota</taxon>
        <taxon>Viridiplantae</taxon>
        <taxon>Streptophyta</taxon>
        <taxon>Embryophyta</taxon>
        <taxon>Tracheophyta</taxon>
        <taxon>Spermatophyta</taxon>
        <taxon>Magnoliopsida</taxon>
        <taxon>Proteales</taxon>
        <taxon>Proteaceae</taxon>
        <taxon>Protea</taxon>
    </lineage>
</organism>
<feature type="repeat" description="PPR" evidence="3">
    <location>
        <begin position="262"/>
        <end position="296"/>
    </location>
</feature>
<dbReference type="InterPro" id="IPR046960">
    <property type="entry name" value="PPR_At4g14850-like_plant"/>
</dbReference>
<dbReference type="Gene3D" id="1.25.40.10">
    <property type="entry name" value="Tetratricopeptide repeat domain"/>
    <property type="match status" value="4"/>
</dbReference>
<dbReference type="InterPro" id="IPR046848">
    <property type="entry name" value="E_motif"/>
</dbReference>
<dbReference type="PROSITE" id="PS51375">
    <property type="entry name" value="PPR"/>
    <property type="match status" value="5"/>
</dbReference>
<dbReference type="PANTHER" id="PTHR47926">
    <property type="entry name" value="PENTATRICOPEPTIDE REPEAT-CONTAINING PROTEIN"/>
    <property type="match status" value="1"/>
</dbReference>
<keyword evidence="5" id="KW-1185">Reference proteome</keyword>
<evidence type="ECO:0000256" key="1">
    <source>
        <dbReference type="ARBA" id="ARBA00006643"/>
    </source>
</evidence>
<feature type="repeat" description="PPR" evidence="3">
    <location>
        <begin position="363"/>
        <end position="397"/>
    </location>
</feature>
<dbReference type="InterPro" id="IPR002885">
    <property type="entry name" value="PPR_rpt"/>
</dbReference>
<dbReference type="FunFam" id="1.25.40.10:FF:000470">
    <property type="entry name" value="Pentatricopeptide repeat-containing protein At5g66520"/>
    <property type="match status" value="1"/>
</dbReference>
<dbReference type="EMBL" id="JAMYWD010000006">
    <property type="protein sequence ID" value="KAJ4968550.1"/>
    <property type="molecule type" value="Genomic_DNA"/>
</dbReference>
<dbReference type="Pfam" id="PF20430">
    <property type="entry name" value="Eplus_motif"/>
    <property type="match status" value="1"/>
</dbReference>
<evidence type="ECO:0000313" key="5">
    <source>
        <dbReference type="Proteomes" id="UP001141806"/>
    </source>
</evidence>
<dbReference type="OrthoDB" id="330671at2759"/>
<comment type="similarity">
    <text evidence="1">Belongs to the PPR family. PCMP-H subfamily.</text>
</comment>
<dbReference type="FunFam" id="1.25.40.10:FF:000184">
    <property type="entry name" value="Pentatricopeptide repeat-containing protein, chloroplastic"/>
    <property type="match status" value="1"/>
</dbReference>
<proteinExistence type="inferred from homology"/>
<dbReference type="GO" id="GO:0003723">
    <property type="term" value="F:RNA binding"/>
    <property type="evidence" value="ECO:0007669"/>
    <property type="project" value="InterPro"/>
</dbReference>
<dbReference type="AlphaFoldDB" id="A0A9Q0QQW1"/>
<dbReference type="PANTHER" id="PTHR47926:SF436">
    <property type="entry name" value="PENTATRICOPEPTIDE REPEAT-CONTAINING PROTEIN ELI1, CHLOROPLASTIC-LIKE ISOFORM X2"/>
    <property type="match status" value="1"/>
</dbReference>
<dbReference type="Proteomes" id="UP001141806">
    <property type="component" value="Unassembled WGS sequence"/>
</dbReference>
<keyword evidence="2" id="KW-0677">Repeat</keyword>
<dbReference type="Pfam" id="PF01535">
    <property type="entry name" value="PPR"/>
    <property type="match status" value="5"/>
</dbReference>
<dbReference type="NCBIfam" id="TIGR00756">
    <property type="entry name" value="PPR"/>
    <property type="match status" value="6"/>
</dbReference>
<gene>
    <name evidence="4" type="ORF">NE237_015251</name>
</gene>